<organism evidence="1 2">
    <name type="scientific">Brachionus plicatilis</name>
    <name type="common">Marine rotifer</name>
    <name type="synonym">Brachionus muelleri</name>
    <dbReference type="NCBI Taxonomy" id="10195"/>
    <lineage>
        <taxon>Eukaryota</taxon>
        <taxon>Metazoa</taxon>
        <taxon>Spiralia</taxon>
        <taxon>Gnathifera</taxon>
        <taxon>Rotifera</taxon>
        <taxon>Eurotatoria</taxon>
        <taxon>Monogononta</taxon>
        <taxon>Pseudotrocha</taxon>
        <taxon>Ploima</taxon>
        <taxon>Brachionidae</taxon>
        <taxon>Brachionus</taxon>
    </lineage>
</organism>
<accession>A0A3M7RSY4</accession>
<sequence>MNCLNYTNLLDQILNCAKTVILLMKSFEKQFLRVLKHFKFLICLESINQIKKIKIITTNYGFLIFFLNKRSDIEANLFSYSEKLKAILDYECFLFKYFVSGFITNFYLSLSKKVLSFNRTFQTRANSTIKKGSNKFCKDIRKHDMQN</sequence>
<evidence type="ECO:0000313" key="1">
    <source>
        <dbReference type="EMBL" id="RNA26676.1"/>
    </source>
</evidence>
<comment type="caution">
    <text evidence="1">The sequence shown here is derived from an EMBL/GenBank/DDBJ whole genome shotgun (WGS) entry which is preliminary data.</text>
</comment>
<protein>
    <submittedName>
        <fullName evidence="1">Uncharacterized protein</fullName>
    </submittedName>
</protein>
<gene>
    <name evidence="1" type="ORF">BpHYR1_020953</name>
</gene>
<dbReference type="EMBL" id="REGN01002692">
    <property type="protein sequence ID" value="RNA26676.1"/>
    <property type="molecule type" value="Genomic_DNA"/>
</dbReference>
<dbReference type="Proteomes" id="UP000276133">
    <property type="component" value="Unassembled WGS sequence"/>
</dbReference>
<evidence type="ECO:0000313" key="2">
    <source>
        <dbReference type="Proteomes" id="UP000276133"/>
    </source>
</evidence>
<dbReference type="AlphaFoldDB" id="A0A3M7RSY4"/>
<name>A0A3M7RSY4_BRAPC</name>
<keyword evidence="2" id="KW-1185">Reference proteome</keyword>
<reference evidence="1 2" key="1">
    <citation type="journal article" date="2018" name="Sci. Rep.">
        <title>Genomic signatures of local adaptation to the degree of environmental predictability in rotifers.</title>
        <authorList>
            <person name="Franch-Gras L."/>
            <person name="Hahn C."/>
            <person name="Garcia-Roger E.M."/>
            <person name="Carmona M.J."/>
            <person name="Serra M."/>
            <person name="Gomez A."/>
        </authorList>
    </citation>
    <scope>NUCLEOTIDE SEQUENCE [LARGE SCALE GENOMIC DNA]</scope>
    <source>
        <strain evidence="1">HYR1</strain>
    </source>
</reference>
<proteinExistence type="predicted"/>